<keyword evidence="1" id="KW-0812">Transmembrane</keyword>
<reference evidence="2 3" key="1">
    <citation type="journal article" date="2016" name="Nat. Commun.">
        <title>Thousands of microbial genomes shed light on interconnected biogeochemical processes in an aquifer system.</title>
        <authorList>
            <person name="Anantharaman K."/>
            <person name="Brown C.T."/>
            <person name="Hug L.A."/>
            <person name="Sharon I."/>
            <person name="Castelle C.J."/>
            <person name="Probst A.J."/>
            <person name="Thomas B.C."/>
            <person name="Singh A."/>
            <person name="Wilkins M.J."/>
            <person name="Karaoz U."/>
            <person name="Brodie E.L."/>
            <person name="Williams K.H."/>
            <person name="Hubbard S.S."/>
            <person name="Banfield J.F."/>
        </authorList>
    </citation>
    <scope>NUCLEOTIDE SEQUENCE [LARGE SCALE GENOMIC DNA]</scope>
</reference>
<dbReference type="AlphaFoldDB" id="A0A1F6DC56"/>
<evidence type="ECO:0000313" key="3">
    <source>
        <dbReference type="Proteomes" id="UP000178794"/>
    </source>
</evidence>
<evidence type="ECO:0000313" key="2">
    <source>
        <dbReference type="EMBL" id="OGG58920.1"/>
    </source>
</evidence>
<keyword evidence="1" id="KW-1133">Transmembrane helix</keyword>
<protein>
    <submittedName>
        <fullName evidence="2">Uncharacterized protein</fullName>
    </submittedName>
</protein>
<gene>
    <name evidence="2" type="ORF">A3C89_03475</name>
</gene>
<keyword evidence="1" id="KW-0472">Membrane</keyword>
<feature type="transmembrane region" description="Helical" evidence="1">
    <location>
        <begin position="20"/>
        <end position="44"/>
    </location>
</feature>
<comment type="caution">
    <text evidence="2">The sequence shown here is derived from an EMBL/GenBank/DDBJ whole genome shotgun (WGS) entry which is preliminary data.</text>
</comment>
<dbReference type="EMBL" id="MFLF01000021">
    <property type="protein sequence ID" value="OGG58920.1"/>
    <property type="molecule type" value="Genomic_DNA"/>
</dbReference>
<proteinExistence type="predicted"/>
<sequence length="358" mass="40889">MRKENRAGLVTRSQKVLTEWMSSFLCTHMLLGESLAIMCFFAILQNSNPSLNCSLKERLNMRTFFRNDPHWQAYWAQKDRSEKLYLYAFVPFLQTAEILLRAAVPFWYDWSPRRKSEISSIAQSLGQCIENRRSHGLALDKAGVCPSFYCFHNHFEEQEENPELARLLATHAAHLLFLIFPHVKKYADEHGGSGTFLRSKLAENIEKLAESPFFDRDMVVPVDSLKTLIEYGTLLECEGIAFAMARIDGWCTSQGQGLWKTAEGQPAWWQKSNTYRHAAYAAFGRFIAEQKLPEYEHELLEVALKLPCVIDSGQTPYVSTQAARDKNEAIANACIAMFLEYAQYPEGEGPRANLPQPK</sequence>
<accession>A0A1F6DC56</accession>
<evidence type="ECO:0000256" key="1">
    <source>
        <dbReference type="SAM" id="Phobius"/>
    </source>
</evidence>
<dbReference type="Proteomes" id="UP000178794">
    <property type="component" value="Unassembled WGS sequence"/>
</dbReference>
<name>A0A1F6DC56_9BACT</name>
<organism evidence="2 3">
    <name type="scientific">Candidatus Kaiserbacteria bacterium RIFCSPHIGHO2_02_FULL_50_50</name>
    <dbReference type="NCBI Taxonomy" id="1798492"/>
    <lineage>
        <taxon>Bacteria</taxon>
        <taxon>Candidatus Kaiseribacteriota</taxon>
    </lineage>
</organism>